<dbReference type="RefSeq" id="WP_338230210.1">
    <property type="nucleotide sequence ID" value="NZ_BTPE01000017.1"/>
</dbReference>
<organism evidence="1 2">
    <name type="scientific">Algoriphagus taiwanensis</name>
    <dbReference type="NCBI Taxonomy" id="1445656"/>
    <lineage>
        <taxon>Bacteria</taxon>
        <taxon>Pseudomonadati</taxon>
        <taxon>Bacteroidota</taxon>
        <taxon>Cytophagia</taxon>
        <taxon>Cytophagales</taxon>
        <taxon>Cyclobacteriaceae</taxon>
        <taxon>Algoriphagus</taxon>
    </lineage>
</organism>
<accession>A0ABQ6Q5D7</accession>
<keyword evidence="2" id="KW-1185">Reference proteome</keyword>
<dbReference type="Proteomes" id="UP001307705">
    <property type="component" value="Unassembled WGS sequence"/>
</dbReference>
<comment type="caution">
    <text evidence="1">The sequence shown here is derived from an EMBL/GenBank/DDBJ whole genome shotgun (WGS) entry which is preliminary data.</text>
</comment>
<reference evidence="1 2" key="1">
    <citation type="submission" date="2023-08" db="EMBL/GenBank/DDBJ databases">
        <title>Draft genome sequence of Algoriphagus taiwanensis.</title>
        <authorList>
            <person name="Takatani N."/>
            <person name="Hosokawa M."/>
            <person name="Sawabe T."/>
        </authorList>
    </citation>
    <scope>NUCLEOTIDE SEQUENCE [LARGE SCALE GENOMIC DNA]</scope>
    <source>
        <strain evidence="1 2">JCM 19755</strain>
    </source>
</reference>
<evidence type="ECO:0000313" key="1">
    <source>
        <dbReference type="EMBL" id="GMQ35387.1"/>
    </source>
</evidence>
<gene>
    <name evidence="1" type="ORF">Ataiwa_36600</name>
</gene>
<evidence type="ECO:0000313" key="2">
    <source>
        <dbReference type="Proteomes" id="UP001307705"/>
    </source>
</evidence>
<name>A0ABQ6Q5D7_9BACT</name>
<protein>
    <submittedName>
        <fullName evidence="1">Uncharacterized protein</fullName>
    </submittedName>
</protein>
<proteinExistence type="predicted"/>
<dbReference type="EMBL" id="BTPE01000017">
    <property type="protein sequence ID" value="GMQ35387.1"/>
    <property type="molecule type" value="Genomic_DNA"/>
</dbReference>
<sequence length="192" mass="22521">MLPDLPNFKRRLFKVQLEFYHWAQKKQMPMLKEAQNSPIHEGNSHTIERNDGFQDKNEFSKISWELTLDPSSETLESVFTKLYDLATVTAEKYERIAFDQLDKTLARAGQTTISNFENPYESIIQAFEKIQFTLDENGNLDLSNHQIFVGSELLKKIRRMKVTSDQRKRMDLVLERKQKEAHAREANRKLVG</sequence>